<evidence type="ECO:0000256" key="3">
    <source>
        <dbReference type="ARBA" id="ARBA00011738"/>
    </source>
</evidence>
<evidence type="ECO:0000256" key="12">
    <source>
        <dbReference type="ARBA" id="ARBA00022917"/>
    </source>
</evidence>
<evidence type="ECO:0000256" key="13">
    <source>
        <dbReference type="ARBA" id="ARBA00023146"/>
    </source>
</evidence>
<dbReference type="Proteomes" id="UP000526033">
    <property type="component" value="Unassembled WGS sequence"/>
</dbReference>
<dbReference type="PANTHER" id="PTHR11586">
    <property type="entry name" value="TRNA-AMINOACYLATION COFACTOR ARC1 FAMILY MEMBER"/>
    <property type="match status" value="1"/>
</dbReference>
<keyword evidence="9" id="KW-0547">Nucleotide-binding</keyword>
<evidence type="ECO:0000256" key="10">
    <source>
        <dbReference type="ARBA" id="ARBA00022840"/>
    </source>
</evidence>
<feature type="domain" description="TRNA-binding" evidence="17">
    <location>
        <begin position="6"/>
        <end position="110"/>
    </location>
</feature>
<evidence type="ECO:0000313" key="18">
    <source>
        <dbReference type="EMBL" id="NMB70236.1"/>
    </source>
</evidence>
<evidence type="ECO:0000256" key="15">
    <source>
        <dbReference type="ARBA" id="ARBA00047364"/>
    </source>
</evidence>
<dbReference type="InterPro" id="IPR012340">
    <property type="entry name" value="NA-bd_OB-fold"/>
</dbReference>
<dbReference type="GO" id="GO:0004825">
    <property type="term" value="F:methionine-tRNA ligase activity"/>
    <property type="evidence" value="ECO:0007669"/>
    <property type="project" value="UniProtKB-EC"/>
</dbReference>
<dbReference type="GO" id="GO:0005737">
    <property type="term" value="C:cytoplasm"/>
    <property type="evidence" value="ECO:0007669"/>
    <property type="project" value="UniProtKB-SubCell"/>
</dbReference>
<accession>A0A7X9HHC2</accession>
<evidence type="ECO:0000256" key="4">
    <source>
        <dbReference type="ARBA" id="ARBA00012838"/>
    </source>
</evidence>
<dbReference type="PROSITE" id="PS50886">
    <property type="entry name" value="TRBD"/>
    <property type="match status" value="1"/>
</dbReference>
<sequence>MINIEDFAKVDFRVGTILTCDFVEGSEKLYRLNVDFGEGIGKRQILTGLAHYYTPEELTGFQTIFIVNLEPRTMMGLTSDGMLLTVGTDRSKKPVLLKFYGSVENGEGLS</sequence>
<keyword evidence="6" id="KW-0963">Cytoplasm</keyword>
<evidence type="ECO:0000256" key="14">
    <source>
        <dbReference type="ARBA" id="ARBA00030904"/>
    </source>
</evidence>
<comment type="catalytic activity">
    <reaction evidence="15">
        <text>tRNA(Met) + L-methionine + ATP = L-methionyl-tRNA(Met) + AMP + diphosphate</text>
        <dbReference type="Rhea" id="RHEA:13481"/>
        <dbReference type="Rhea" id="RHEA-COMP:9667"/>
        <dbReference type="Rhea" id="RHEA-COMP:9698"/>
        <dbReference type="ChEBI" id="CHEBI:30616"/>
        <dbReference type="ChEBI" id="CHEBI:33019"/>
        <dbReference type="ChEBI" id="CHEBI:57844"/>
        <dbReference type="ChEBI" id="CHEBI:78442"/>
        <dbReference type="ChEBI" id="CHEBI:78530"/>
        <dbReference type="ChEBI" id="CHEBI:456215"/>
        <dbReference type="EC" id="6.1.1.10"/>
    </reaction>
</comment>
<dbReference type="GO" id="GO:0006431">
    <property type="term" value="P:methionyl-tRNA aminoacylation"/>
    <property type="evidence" value="ECO:0007669"/>
    <property type="project" value="InterPro"/>
</dbReference>
<evidence type="ECO:0000256" key="9">
    <source>
        <dbReference type="ARBA" id="ARBA00022741"/>
    </source>
</evidence>
<evidence type="ECO:0000313" key="19">
    <source>
        <dbReference type="Proteomes" id="UP000526033"/>
    </source>
</evidence>
<dbReference type="EC" id="6.1.1.10" evidence="4"/>
<dbReference type="Gene3D" id="2.40.50.140">
    <property type="entry name" value="Nucleic acid-binding proteins"/>
    <property type="match status" value="1"/>
</dbReference>
<gene>
    <name evidence="18" type="ORF">GYA27_03495</name>
</gene>
<dbReference type="Pfam" id="PF01588">
    <property type="entry name" value="tRNA_bind"/>
    <property type="match status" value="1"/>
</dbReference>
<evidence type="ECO:0000256" key="1">
    <source>
        <dbReference type="ARBA" id="ARBA00003314"/>
    </source>
</evidence>
<keyword evidence="12" id="KW-0648">Protein biosynthesis</keyword>
<organism evidence="18 19">
    <name type="scientific">candidate division WWE3 bacterium</name>
    <dbReference type="NCBI Taxonomy" id="2053526"/>
    <lineage>
        <taxon>Bacteria</taxon>
        <taxon>Katanobacteria</taxon>
    </lineage>
</organism>
<dbReference type="InterPro" id="IPR002547">
    <property type="entry name" value="tRNA-bd_dom"/>
</dbReference>
<dbReference type="GO" id="GO:0000049">
    <property type="term" value="F:tRNA binding"/>
    <property type="evidence" value="ECO:0007669"/>
    <property type="project" value="UniProtKB-UniRule"/>
</dbReference>
<dbReference type="FunFam" id="2.40.50.140:FF:000042">
    <property type="entry name" value="Methionine--tRNA ligase"/>
    <property type="match status" value="1"/>
</dbReference>
<evidence type="ECO:0000256" key="16">
    <source>
        <dbReference type="PROSITE-ProRule" id="PRU00209"/>
    </source>
</evidence>
<dbReference type="InterPro" id="IPR051270">
    <property type="entry name" value="Tyrosine-tRNA_ligase_regulator"/>
</dbReference>
<proteinExistence type="predicted"/>
<evidence type="ECO:0000256" key="2">
    <source>
        <dbReference type="ARBA" id="ARBA00004496"/>
    </source>
</evidence>
<evidence type="ECO:0000256" key="11">
    <source>
        <dbReference type="ARBA" id="ARBA00022884"/>
    </source>
</evidence>
<dbReference type="InterPro" id="IPR004495">
    <property type="entry name" value="Met-tRNA-synth_bsu_C"/>
</dbReference>
<comment type="function">
    <text evidence="1">Is required not only for elongation of protein synthesis but also for the initiation of all mRNA translation through initiator tRNA(fMet) aminoacylation.</text>
</comment>
<keyword evidence="10" id="KW-0067">ATP-binding</keyword>
<keyword evidence="13" id="KW-0030">Aminoacyl-tRNA synthetase</keyword>
<keyword evidence="11 16" id="KW-0694">RNA-binding</keyword>
<keyword evidence="7 16" id="KW-0820">tRNA-binding</keyword>
<comment type="subcellular location">
    <subcellularLocation>
        <location evidence="2">Cytoplasm</location>
    </subcellularLocation>
</comment>
<dbReference type="GO" id="GO:0005524">
    <property type="term" value="F:ATP binding"/>
    <property type="evidence" value="ECO:0007669"/>
    <property type="project" value="UniProtKB-KW"/>
</dbReference>
<comment type="subunit">
    <text evidence="3">Homodimer.</text>
</comment>
<evidence type="ECO:0000256" key="7">
    <source>
        <dbReference type="ARBA" id="ARBA00022555"/>
    </source>
</evidence>
<evidence type="ECO:0000256" key="6">
    <source>
        <dbReference type="ARBA" id="ARBA00022490"/>
    </source>
</evidence>
<keyword evidence="8" id="KW-0436">Ligase</keyword>
<comment type="caution">
    <text evidence="18">The sequence shown here is derived from an EMBL/GenBank/DDBJ whole genome shotgun (WGS) entry which is preliminary data.</text>
</comment>
<protein>
    <recommendedName>
        <fullName evidence="5">Methionine--tRNA ligase</fullName>
        <ecNumber evidence="4">6.1.1.10</ecNumber>
    </recommendedName>
    <alternativeName>
        <fullName evidence="14">Methionyl-tRNA synthetase</fullName>
    </alternativeName>
</protein>
<reference evidence="18 19" key="1">
    <citation type="journal article" date="2020" name="Biotechnol. Biofuels">
        <title>New insights from the biogas microbiome by comprehensive genome-resolved metagenomics of nearly 1600 species originating from multiple anaerobic digesters.</title>
        <authorList>
            <person name="Campanaro S."/>
            <person name="Treu L."/>
            <person name="Rodriguez-R L.M."/>
            <person name="Kovalovszki A."/>
            <person name="Ziels R.M."/>
            <person name="Maus I."/>
            <person name="Zhu X."/>
            <person name="Kougias P.G."/>
            <person name="Basile A."/>
            <person name="Luo G."/>
            <person name="Schluter A."/>
            <person name="Konstantinidis K.T."/>
            <person name="Angelidaki I."/>
        </authorList>
    </citation>
    <scope>NUCLEOTIDE SEQUENCE [LARGE SCALE GENOMIC DNA]</scope>
    <source>
        <strain evidence="18">AS27yjCOA_165</strain>
    </source>
</reference>
<evidence type="ECO:0000256" key="8">
    <source>
        <dbReference type="ARBA" id="ARBA00022598"/>
    </source>
</evidence>
<dbReference type="SUPFAM" id="SSF50249">
    <property type="entry name" value="Nucleic acid-binding proteins"/>
    <property type="match status" value="1"/>
</dbReference>
<dbReference type="CDD" id="cd02800">
    <property type="entry name" value="tRNA_bind_EcMetRS_like"/>
    <property type="match status" value="1"/>
</dbReference>
<dbReference type="AlphaFoldDB" id="A0A7X9HHC2"/>
<evidence type="ECO:0000259" key="17">
    <source>
        <dbReference type="PROSITE" id="PS50886"/>
    </source>
</evidence>
<dbReference type="EMBL" id="JAAZNL010000045">
    <property type="protein sequence ID" value="NMB70236.1"/>
    <property type="molecule type" value="Genomic_DNA"/>
</dbReference>
<dbReference type="PANTHER" id="PTHR11586:SF37">
    <property type="entry name" value="TRNA-BINDING DOMAIN-CONTAINING PROTEIN"/>
    <property type="match status" value="1"/>
</dbReference>
<evidence type="ECO:0000256" key="5">
    <source>
        <dbReference type="ARBA" id="ARBA00018753"/>
    </source>
</evidence>
<name>A0A7X9HHC2_UNCKA</name>